<comment type="caution">
    <text evidence="2">The sequence shown here is derived from an EMBL/GenBank/DDBJ whole genome shotgun (WGS) entry which is preliminary data.</text>
</comment>
<keyword evidence="3" id="KW-1185">Reference proteome</keyword>
<keyword evidence="2" id="KW-0808">Transferase</keyword>
<dbReference type="RefSeq" id="WP_230270609.1">
    <property type="nucleotide sequence ID" value="NZ_JAJKFW010000003.1"/>
</dbReference>
<gene>
    <name evidence="2" type="ORF">LOC71_01215</name>
</gene>
<protein>
    <submittedName>
        <fullName evidence="2">Glycosyltransferase</fullName>
        <ecNumber evidence="2">2.4.-.-</ecNumber>
    </submittedName>
</protein>
<organism evidence="2 3">
    <name type="scientific">Rhodopirellula halodulae</name>
    <dbReference type="NCBI Taxonomy" id="2894198"/>
    <lineage>
        <taxon>Bacteria</taxon>
        <taxon>Pseudomonadati</taxon>
        <taxon>Planctomycetota</taxon>
        <taxon>Planctomycetia</taxon>
        <taxon>Pirellulales</taxon>
        <taxon>Pirellulaceae</taxon>
        <taxon>Rhodopirellula</taxon>
    </lineage>
</organism>
<sequence>MLEALLEINWAPILLTSMLHLQTEEFRNAISDIRHDIEVFDVMPSFEGLSGRQNKRRQSHFLLQYIKELNPSHVLIPTFDGLAVPLAFQRRVHRRRSLPPTTGVVHNLSFGYEDCGISKRIRTAIDGFAIRRSGLKTLFFVDDIAYESASKTIETPKCIHLPDPVAAAGPIPHCTARERLGLPSDRFYVGVIGYLNRRKGVDLVLKGFASSVESLPKQATLLLAGKPSDEIRKLLRSYQGLIETNKIIIVDELLEYNQLPLYLQACDVVATIYPGHHGIASFLLRAVLAGRPVIGLADGWVGQMIERYGLGWTIDHADSRSVALGLTKSISESDFKLDRCEELHKRHHPVYFKRAIQSAVAAKKGLKS</sequence>
<feature type="domain" description="Glycosyl transferase family 1" evidence="1">
    <location>
        <begin position="176"/>
        <end position="333"/>
    </location>
</feature>
<dbReference type="InterPro" id="IPR001296">
    <property type="entry name" value="Glyco_trans_1"/>
</dbReference>
<dbReference type="Proteomes" id="UP001430306">
    <property type="component" value="Unassembled WGS sequence"/>
</dbReference>
<dbReference type="GO" id="GO:0016757">
    <property type="term" value="F:glycosyltransferase activity"/>
    <property type="evidence" value="ECO:0007669"/>
    <property type="project" value="UniProtKB-KW"/>
</dbReference>
<dbReference type="Gene3D" id="3.40.50.2000">
    <property type="entry name" value="Glycogen Phosphorylase B"/>
    <property type="match status" value="1"/>
</dbReference>
<proteinExistence type="predicted"/>
<reference evidence="2" key="1">
    <citation type="submission" date="2021-11" db="EMBL/GenBank/DDBJ databases">
        <title>Genome sequence.</title>
        <authorList>
            <person name="Sun Q."/>
        </authorList>
    </citation>
    <scope>NUCLEOTIDE SEQUENCE</scope>
    <source>
        <strain evidence="2">JC740</strain>
    </source>
</reference>
<keyword evidence="2" id="KW-0328">Glycosyltransferase</keyword>
<accession>A0ABS8NBD6</accession>
<dbReference type="EMBL" id="JAJKFW010000003">
    <property type="protein sequence ID" value="MCC9640876.1"/>
    <property type="molecule type" value="Genomic_DNA"/>
</dbReference>
<name>A0ABS8NBD6_9BACT</name>
<dbReference type="SUPFAM" id="SSF53756">
    <property type="entry name" value="UDP-Glycosyltransferase/glycogen phosphorylase"/>
    <property type="match status" value="1"/>
</dbReference>
<dbReference type="Pfam" id="PF00534">
    <property type="entry name" value="Glycos_transf_1"/>
    <property type="match status" value="1"/>
</dbReference>
<dbReference type="EC" id="2.4.-.-" evidence="2"/>
<evidence type="ECO:0000313" key="2">
    <source>
        <dbReference type="EMBL" id="MCC9640876.1"/>
    </source>
</evidence>
<evidence type="ECO:0000259" key="1">
    <source>
        <dbReference type="Pfam" id="PF00534"/>
    </source>
</evidence>
<evidence type="ECO:0000313" key="3">
    <source>
        <dbReference type="Proteomes" id="UP001430306"/>
    </source>
</evidence>